<dbReference type="Pfam" id="PF00485">
    <property type="entry name" value="PRK"/>
    <property type="match status" value="1"/>
</dbReference>
<dbReference type="Gene3D" id="3.40.50.300">
    <property type="entry name" value="P-loop containing nucleotide triphosphate hydrolases"/>
    <property type="match status" value="1"/>
</dbReference>
<dbReference type="InterPro" id="IPR027417">
    <property type="entry name" value="P-loop_NTPase"/>
</dbReference>
<dbReference type="InterPro" id="IPR006083">
    <property type="entry name" value="PRK/URK"/>
</dbReference>
<proteinExistence type="predicted"/>
<accession>A0ABR8U0B6</accession>
<feature type="domain" description="Phosphoribulokinase/uridine kinase" evidence="1">
    <location>
        <begin position="86"/>
        <end position="162"/>
    </location>
</feature>
<dbReference type="GO" id="GO:0016301">
    <property type="term" value="F:kinase activity"/>
    <property type="evidence" value="ECO:0007669"/>
    <property type="project" value="UniProtKB-KW"/>
</dbReference>
<dbReference type="Pfam" id="PF13671">
    <property type="entry name" value="AAA_33"/>
    <property type="match status" value="1"/>
</dbReference>
<evidence type="ECO:0000259" key="1">
    <source>
        <dbReference type="Pfam" id="PF00485"/>
    </source>
</evidence>
<evidence type="ECO:0000313" key="2">
    <source>
        <dbReference type="EMBL" id="MBD7981476.1"/>
    </source>
</evidence>
<sequence length="213" mass="22394">MSVSAEVLADLVSRAHDGAARLGAGRPAGPGVPVGPGCRLVVVDGPAGSGKTTLAAQLGEALPAQVVHMDDLYEGWTGMTAGTGRLVEQVLGPLSQGRPGCYQRYDWTLGDFAEWHDVPLAPFLVVEGCGAGARRIADLTTLLVWVEADDEIRLARGIARDGDDAYDAWIDWMVSEREVYAVEGTAERADVVLDGFGEPVLRPDRAAGGVADV</sequence>
<keyword evidence="2" id="KW-0808">Transferase</keyword>
<keyword evidence="2" id="KW-0418">Kinase</keyword>
<dbReference type="SUPFAM" id="SSF52540">
    <property type="entry name" value="P-loop containing nucleoside triphosphate hydrolases"/>
    <property type="match status" value="1"/>
</dbReference>
<organism evidence="2 3">
    <name type="scientific">Oerskovia merdavium</name>
    <dbReference type="NCBI Taxonomy" id="2762227"/>
    <lineage>
        <taxon>Bacteria</taxon>
        <taxon>Bacillati</taxon>
        <taxon>Actinomycetota</taxon>
        <taxon>Actinomycetes</taxon>
        <taxon>Micrococcales</taxon>
        <taxon>Cellulomonadaceae</taxon>
        <taxon>Oerskovia</taxon>
    </lineage>
</organism>
<name>A0ABR8U0B6_9CELL</name>
<dbReference type="RefSeq" id="WP_191804092.1">
    <property type="nucleotide sequence ID" value="NZ_JACSQF010000011.1"/>
</dbReference>
<keyword evidence="3" id="KW-1185">Reference proteome</keyword>
<gene>
    <name evidence="2" type="ORF">H9641_12220</name>
</gene>
<reference evidence="2 3" key="1">
    <citation type="submission" date="2020-08" db="EMBL/GenBank/DDBJ databases">
        <title>A Genomic Blueprint of the Chicken Gut Microbiome.</title>
        <authorList>
            <person name="Gilroy R."/>
            <person name="Ravi A."/>
            <person name="Getino M."/>
            <person name="Pursley I."/>
            <person name="Horton D.L."/>
            <person name="Alikhan N.-F."/>
            <person name="Baker D."/>
            <person name="Gharbi K."/>
            <person name="Hall N."/>
            <person name="Watson M."/>
            <person name="Adriaenssens E.M."/>
            <person name="Foster-Nyarko E."/>
            <person name="Jarju S."/>
            <person name="Secka A."/>
            <person name="Antonio M."/>
            <person name="Oren A."/>
            <person name="Chaudhuri R."/>
            <person name="La Ragione R.M."/>
            <person name="Hildebrand F."/>
            <person name="Pallen M.J."/>
        </authorList>
    </citation>
    <scope>NUCLEOTIDE SEQUENCE [LARGE SCALE GENOMIC DNA]</scope>
    <source>
        <strain evidence="2 3">Sa2CUA9</strain>
    </source>
</reference>
<comment type="caution">
    <text evidence="2">The sequence shown here is derived from an EMBL/GenBank/DDBJ whole genome shotgun (WGS) entry which is preliminary data.</text>
</comment>
<protein>
    <submittedName>
        <fullName evidence="2">Uridine kinase</fullName>
    </submittedName>
</protein>
<evidence type="ECO:0000313" key="3">
    <source>
        <dbReference type="Proteomes" id="UP000655570"/>
    </source>
</evidence>
<dbReference type="EMBL" id="JACSQF010000011">
    <property type="protein sequence ID" value="MBD7981476.1"/>
    <property type="molecule type" value="Genomic_DNA"/>
</dbReference>
<dbReference type="Proteomes" id="UP000655570">
    <property type="component" value="Unassembled WGS sequence"/>
</dbReference>